<keyword evidence="5 8" id="KW-0812">Transmembrane</keyword>
<proteinExistence type="inferred from homology"/>
<dbReference type="InterPro" id="IPR006512">
    <property type="entry name" value="YidE_YbjL"/>
</dbReference>
<feature type="transmembrane region" description="Helical" evidence="8">
    <location>
        <begin position="151"/>
        <end position="171"/>
    </location>
</feature>
<dbReference type="Pfam" id="PF06826">
    <property type="entry name" value="Asp-Al_Ex"/>
    <property type="match status" value="2"/>
</dbReference>
<dbReference type="Pfam" id="PF02080">
    <property type="entry name" value="TrkA_C"/>
    <property type="match status" value="1"/>
</dbReference>
<feature type="domain" description="RCK C-terminal" evidence="9">
    <location>
        <begin position="264"/>
        <end position="347"/>
    </location>
</feature>
<dbReference type="KEGG" id="cok:COCCU_02665"/>
<dbReference type="NCBIfam" id="TIGR01625">
    <property type="entry name" value="YidE_YbjL_dupl"/>
    <property type="match status" value="2"/>
</dbReference>
<evidence type="ECO:0000256" key="2">
    <source>
        <dbReference type="ARBA" id="ARBA00009854"/>
    </source>
</evidence>
<feature type="transmembrane region" description="Helical" evidence="8">
    <location>
        <begin position="58"/>
        <end position="79"/>
    </location>
</feature>
<protein>
    <submittedName>
        <fullName evidence="10">Aspartate/alanine antiporter</fullName>
    </submittedName>
</protein>
<dbReference type="InterPro" id="IPR036721">
    <property type="entry name" value="RCK_C_sf"/>
</dbReference>
<reference evidence="10 11" key="1">
    <citation type="submission" date="2019-11" db="EMBL/GenBank/DDBJ databases">
        <title>Complete genome sequence of Corynebacterium kalinowskii 1959, a novel Corynebacterium species isolated from soil of a small paddock in Vilsendorf, Germany.</title>
        <authorList>
            <person name="Schaffert L."/>
            <person name="Ruwe M."/>
            <person name="Milse J."/>
            <person name="Hanuschka K."/>
            <person name="Ortseifen V."/>
            <person name="Droste J."/>
            <person name="Brandt D."/>
            <person name="Schlueter L."/>
            <person name="Kutter Y."/>
            <person name="Vinke S."/>
            <person name="Viehoefer P."/>
            <person name="Jacob L."/>
            <person name="Luebke N.-C."/>
            <person name="Schulte-Berndt E."/>
            <person name="Hain C."/>
            <person name="Linder M."/>
            <person name="Schmidt P."/>
            <person name="Wollenschlaeger L."/>
            <person name="Luttermann T."/>
            <person name="Thieme E."/>
            <person name="Hassa J."/>
            <person name="Haak M."/>
            <person name="Wittchen M."/>
            <person name="Mentz A."/>
            <person name="Persicke M."/>
            <person name="Busche T."/>
            <person name="Ruckert C."/>
        </authorList>
    </citation>
    <scope>NUCLEOTIDE SEQUENCE [LARGE SCALE GENOMIC DNA]</scope>
    <source>
        <strain evidence="10 11">2039</strain>
    </source>
</reference>
<sequence>MLDFLADNPLIALVVILALGLALGKIRLLGISLGAAAVLFVALGLATVNPEIQIPALIYQLGLAMFVYVIGLSAGPLFFREFRTRGWKITLFVLLLLVGLALLAMLLIRGLDLAATTGVGMFTGALSSTPGMAAVVEMLTQLNPDIASEPVVGYSLAYPGAVIGSILVAALGAKLLKVNHHADAEAEGLITAPLVWKGVKLRPGLSGKVGDLPRFSGQQIIATRIVIDAHAHKLADPGLPITEGMELVINGTAEAVAAAIAELGEERHIGLDDTDLVYSRFTVSNPEIVGRRVEDLDTVGHGFMIARIRQGDSEEVPRGDTVINYSDRIRVIAAPGRMAEVRRFMGDSEKKLGDVDLLPFALGLSLGLLLGAIPIPLPGGVTLSLGFGGGPIVMGLILGALKRSGPVTWQLPFHANRTISTLGLTLFLAGVGTSAGAGFRQALTDPFSLVYLGGGLLITLTSALVCGLVGRSLFKLRWDEAMGVAAGTTTNPAVLTYLNGQTGTELASRGYATAYPAAMIGKILVAQMLYLLLV</sequence>
<dbReference type="GO" id="GO:0006813">
    <property type="term" value="P:potassium ion transport"/>
    <property type="evidence" value="ECO:0007669"/>
    <property type="project" value="InterPro"/>
</dbReference>
<comment type="similarity">
    <text evidence="2">Belongs to the AAE transporter (TC 2.A.81) family.</text>
</comment>
<evidence type="ECO:0000256" key="4">
    <source>
        <dbReference type="ARBA" id="ARBA00022475"/>
    </source>
</evidence>
<evidence type="ECO:0000256" key="8">
    <source>
        <dbReference type="SAM" id="Phobius"/>
    </source>
</evidence>
<evidence type="ECO:0000313" key="11">
    <source>
        <dbReference type="Proteomes" id="UP000424462"/>
    </source>
</evidence>
<feature type="transmembrane region" description="Helical" evidence="8">
    <location>
        <begin position="422"/>
        <end position="443"/>
    </location>
</feature>
<dbReference type="PANTHER" id="PTHR30445:SF3">
    <property type="entry name" value="TRANSPORT PROTEIN YIDE-RELATED"/>
    <property type="match status" value="1"/>
</dbReference>
<dbReference type="PANTHER" id="PTHR30445">
    <property type="entry name" value="K(+)_H(+) ANTIPORTER SUBUNIT KHTT"/>
    <property type="match status" value="1"/>
</dbReference>
<evidence type="ECO:0000256" key="5">
    <source>
        <dbReference type="ARBA" id="ARBA00022692"/>
    </source>
</evidence>
<dbReference type="GO" id="GO:0008324">
    <property type="term" value="F:monoatomic cation transmembrane transporter activity"/>
    <property type="evidence" value="ECO:0007669"/>
    <property type="project" value="InterPro"/>
</dbReference>
<dbReference type="RefSeq" id="WP_156230082.1">
    <property type="nucleotide sequence ID" value="NZ_CP046455.1"/>
</dbReference>
<dbReference type="AlphaFoldDB" id="A0A6B8W3H8"/>
<evidence type="ECO:0000256" key="7">
    <source>
        <dbReference type="ARBA" id="ARBA00023136"/>
    </source>
</evidence>
<keyword evidence="7 8" id="KW-0472">Membrane</keyword>
<evidence type="ECO:0000313" key="10">
    <source>
        <dbReference type="EMBL" id="QGU06487.1"/>
    </source>
</evidence>
<accession>A0A6B8W3H8</accession>
<keyword evidence="11" id="KW-1185">Reference proteome</keyword>
<feature type="transmembrane region" description="Helical" evidence="8">
    <location>
        <begin position="91"/>
        <end position="111"/>
    </location>
</feature>
<dbReference type="Gene3D" id="3.30.70.1450">
    <property type="entry name" value="Regulator of K+ conductance, C-terminal domain"/>
    <property type="match status" value="1"/>
</dbReference>
<dbReference type="EMBL" id="CP046455">
    <property type="protein sequence ID" value="QGU06487.1"/>
    <property type="molecule type" value="Genomic_DNA"/>
</dbReference>
<feature type="transmembrane region" description="Helical" evidence="8">
    <location>
        <begin position="28"/>
        <end position="46"/>
    </location>
</feature>
<comment type="subcellular location">
    <subcellularLocation>
        <location evidence="1">Cell membrane</location>
        <topology evidence="1">Multi-pass membrane protein</topology>
    </subcellularLocation>
</comment>
<feature type="transmembrane region" description="Helical" evidence="8">
    <location>
        <begin position="512"/>
        <end position="533"/>
    </location>
</feature>
<feature type="transmembrane region" description="Helical" evidence="8">
    <location>
        <begin position="449"/>
        <end position="469"/>
    </location>
</feature>
<keyword evidence="6 8" id="KW-1133">Transmembrane helix</keyword>
<evidence type="ECO:0000256" key="3">
    <source>
        <dbReference type="ARBA" id="ARBA00022448"/>
    </source>
</evidence>
<keyword evidence="4" id="KW-1003">Cell membrane</keyword>
<name>A0A6B8W3H8_9CORY</name>
<dbReference type="Proteomes" id="UP000424462">
    <property type="component" value="Chromosome"/>
</dbReference>
<feature type="transmembrane region" description="Helical" evidence="8">
    <location>
        <begin position="6"/>
        <end position="23"/>
    </location>
</feature>
<evidence type="ECO:0000256" key="1">
    <source>
        <dbReference type="ARBA" id="ARBA00004651"/>
    </source>
</evidence>
<dbReference type="InterPro" id="IPR006037">
    <property type="entry name" value="RCK_C"/>
</dbReference>
<organism evidence="10 11">
    <name type="scientific">Corynebacterium occultum</name>
    <dbReference type="NCBI Taxonomy" id="2675219"/>
    <lineage>
        <taxon>Bacteria</taxon>
        <taxon>Bacillati</taxon>
        <taxon>Actinomycetota</taxon>
        <taxon>Actinomycetes</taxon>
        <taxon>Mycobacteriales</taxon>
        <taxon>Corynebacteriaceae</taxon>
        <taxon>Corynebacterium</taxon>
    </lineage>
</organism>
<dbReference type="InterPro" id="IPR050144">
    <property type="entry name" value="AAE_transporter"/>
</dbReference>
<evidence type="ECO:0000259" key="9">
    <source>
        <dbReference type="PROSITE" id="PS51202"/>
    </source>
</evidence>
<gene>
    <name evidence="10" type="primary">aspT</name>
    <name evidence="10" type="ORF">COCCU_02665</name>
</gene>
<evidence type="ECO:0000256" key="6">
    <source>
        <dbReference type="ARBA" id="ARBA00022989"/>
    </source>
</evidence>
<keyword evidence="3" id="KW-0813">Transport</keyword>
<dbReference type="GO" id="GO:0005886">
    <property type="term" value="C:plasma membrane"/>
    <property type="evidence" value="ECO:0007669"/>
    <property type="project" value="UniProtKB-SubCell"/>
</dbReference>
<feature type="transmembrane region" description="Helical" evidence="8">
    <location>
        <begin position="381"/>
        <end position="401"/>
    </location>
</feature>
<feature type="transmembrane region" description="Helical" evidence="8">
    <location>
        <begin position="357"/>
        <end position="375"/>
    </location>
</feature>
<dbReference type="SUPFAM" id="SSF116726">
    <property type="entry name" value="TrkA C-terminal domain-like"/>
    <property type="match status" value="1"/>
</dbReference>
<dbReference type="PROSITE" id="PS51202">
    <property type="entry name" value="RCK_C"/>
    <property type="match status" value="1"/>
</dbReference>